<evidence type="ECO:0000256" key="2">
    <source>
        <dbReference type="ARBA" id="ARBA00022801"/>
    </source>
</evidence>
<name>A0ABM8EPZ5_9BACT</name>
<dbReference type="PANTHER" id="PTHR43428">
    <property type="entry name" value="ARSENATE REDUCTASE"/>
    <property type="match status" value="1"/>
</dbReference>
<dbReference type="SUPFAM" id="SSF52788">
    <property type="entry name" value="Phosphotyrosine protein phosphatases I"/>
    <property type="match status" value="1"/>
</dbReference>
<dbReference type="EMBL" id="AP027151">
    <property type="protein sequence ID" value="BDV44522.1"/>
    <property type="molecule type" value="Genomic_DNA"/>
</dbReference>
<dbReference type="Gene3D" id="3.40.50.2300">
    <property type="match status" value="1"/>
</dbReference>
<dbReference type="SMART" id="SM00226">
    <property type="entry name" value="LMWPc"/>
    <property type="match status" value="1"/>
</dbReference>
<evidence type="ECO:0000259" key="4">
    <source>
        <dbReference type="SMART" id="SM00226"/>
    </source>
</evidence>
<evidence type="ECO:0000256" key="1">
    <source>
        <dbReference type="ARBA" id="ARBA00011063"/>
    </source>
</evidence>
<reference evidence="5 6" key="1">
    <citation type="submission" date="2022-12" db="EMBL/GenBank/DDBJ databases">
        <title>Polyphasic characterization of Geotalea uranireducens NIT-SL11 newly isolated from a complex of sewage sludge and microbially reduced graphene oxide.</title>
        <authorList>
            <person name="Xie L."/>
            <person name="Yoshida N."/>
            <person name="Meng L."/>
        </authorList>
    </citation>
    <scope>NUCLEOTIDE SEQUENCE [LARGE SCALE GENOMIC DNA]</scope>
    <source>
        <strain evidence="5 6">NIT-SL11</strain>
    </source>
</reference>
<keyword evidence="6" id="KW-1185">Reference proteome</keyword>
<dbReference type="RefSeq" id="WP_282000620.1">
    <property type="nucleotide sequence ID" value="NZ_AP027151.1"/>
</dbReference>
<gene>
    <name evidence="5" type="primary">arsC</name>
    <name evidence="5" type="ORF">GURASL_34450</name>
</gene>
<dbReference type="CDD" id="cd16345">
    <property type="entry name" value="LMWP_ArsC"/>
    <property type="match status" value="1"/>
</dbReference>
<protein>
    <submittedName>
        <fullName evidence="5">Arsenate reductase</fullName>
    </submittedName>
</protein>
<dbReference type="Proteomes" id="UP001317705">
    <property type="component" value="Chromosome"/>
</dbReference>
<feature type="domain" description="Phosphotyrosine protein phosphatase I" evidence="4">
    <location>
        <begin position="3"/>
        <end position="136"/>
    </location>
</feature>
<organism evidence="5 6">
    <name type="scientific">Geotalea uraniireducens</name>
    <dbReference type="NCBI Taxonomy" id="351604"/>
    <lineage>
        <taxon>Bacteria</taxon>
        <taxon>Pseudomonadati</taxon>
        <taxon>Thermodesulfobacteriota</taxon>
        <taxon>Desulfuromonadia</taxon>
        <taxon>Geobacterales</taxon>
        <taxon>Geobacteraceae</taxon>
        <taxon>Geotalea</taxon>
    </lineage>
</organism>
<dbReference type="PANTHER" id="PTHR43428:SF1">
    <property type="entry name" value="ARSENATE REDUCTASE"/>
    <property type="match status" value="1"/>
</dbReference>
<accession>A0ABM8EPZ5</accession>
<sequence length="137" mass="15154">MKKRVLFLCTANSCRSQMAEGLINHYIGDRFSASSAGTRATAVNPRAIRVMRELGIDIAHHRSKELGEFAGETFDYVITLCDSANEQCPLFFGGVTHTHLGFADPAGATGSEAEIDEAFRRVRDDLKERLLAFFRAN</sequence>
<evidence type="ECO:0000256" key="3">
    <source>
        <dbReference type="ARBA" id="ARBA00022849"/>
    </source>
</evidence>
<keyword evidence="2" id="KW-0378">Hydrolase</keyword>
<dbReference type="PRINTS" id="PR00719">
    <property type="entry name" value="LMWPTPASE"/>
</dbReference>
<evidence type="ECO:0000313" key="6">
    <source>
        <dbReference type="Proteomes" id="UP001317705"/>
    </source>
</evidence>
<dbReference type="InterPro" id="IPR036196">
    <property type="entry name" value="Ptyr_pPase_sf"/>
</dbReference>
<comment type="similarity">
    <text evidence="1">Belongs to the low molecular weight phosphotyrosine protein phosphatase family.</text>
</comment>
<dbReference type="InterPro" id="IPR017867">
    <property type="entry name" value="Tyr_phospatase_low_mol_wt"/>
</dbReference>
<dbReference type="InterPro" id="IPR023485">
    <property type="entry name" value="Ptyr_pPase"/>
</dbReference>
<keyword evidence="3" id="KW-0059">Arsenical resistance</keyword>
<evidence type="ECO:0000313" key="5">
    <source>
        <dbReference type="EMBL" id="BDV44522.1"/>
    </source>
</evidence>
<proteinExistence type="inferred from homology"/>
<dbReference type="Pfam" id="PF01451">
    <property type="entry name" value="LMWPc"/>
    <property type="match status" value="1"/>
</dbReference>